<dbReference type="EC" id="3.1.3.-" evidence="10"/>
<evidence type="ECO:0000256" key="2">
    <source>
        <dbReference type="ARBA" id="ARBA00005908"/>
    </source>
</evidence>
<dbReference type="GO" id="GO:0097588">
    <property type="term" value="P:archaeal or bacterial-type flagellum-dependent cell motility"/>
    <property type="evidence" value="ECO:0007669"/>
    <property type="project" value="UniProtKB-KW"/>
</dbReference>
<dbReference type="RefSeq" id="WP_006219034.1">
    <property type="nucleotide sequence ID" value="NZ_PREU01000011.1"/>
</dbReference>
<protein>
    <recommendedName>
        <fullName evidence="3 10">Protein phosphatase CheZ</fullName>
        <ecNumber evidence="10">3.1.3.-</ecNumber>
    </recommendedName>
    <alternativeName>
        <fullName evidence="9 10">Chemotaxis protein CheZ</fullName>
    </alternativeName>
</protein>
<sequence length="211" mass="23700">MSTTEHVEPAGENPDLIHRIASLTRMLRDSMRELGLDQAIKDAANAIPDARDRLRYVAQMTEQAANRVLNATEQAGPIQDGMSRSAQALDSRWQQWYDQPLEMPEARELVKDTRAFLADVPKQTQQTQSKLMEIIMAQDFQDLTGQVIMRMMDVVGAIERELLQVLLDNVPQERRDEANSLLNGPQISPQGKTDVVTSQDQVDDLLASLGF</sequence>
<evidence type="ECO:0000256" key="9">
    <source>
        <dbReference type="ARBA" id="ARBA00029599"/>
    </source>
</evidence>
<evidence type="ECO:0000256" key="3">
    <source>
        <dbReference type="ARBA" id="ARBA00018484"/>
    </source>
</evidence>
<keyword evidence="7 10" id="KW-0378">Hydrolase</keyword>
<keyword evidence="4 10" id="KW-0963">Cytoplasm</keyword>
<evidence type="ECO:0000256" key="7">
    <source>
        <dbReference type="ARBA" id="ARBA00022801"/>
    </source>
</evidence>
<evidence type="ECO:0000256" key="4">
    <source>
        <dbReference type="ARBA" id="ARBA00022490"/>
    </source>
</evidence>
<comment type="subunit">
    <text evidence="10">Homodimer.</text>
</comment>
<name>A0A2S5GMP7_9BURK</name>
<dbReference type="EMBL" id="PREU01000011">
    <property type="protein sequence ID" value="PPA74123.1"/>
    <property type="molecule type" value="Genomic_DNA"/>
</dbReference>
<dbReference type="GO" id="GO:0050920">
    <property type="term" value="P:regulation of chemotaxis"/>
    <property type="evidence" value="ECO:0007669"/>
    <property type="project" value="InterPro"/>
</dbReference>
<comment type="caution">
    <text evidence="12">The sequence shown here is derived from an EMBL/GenBank/DDBJ whole genome shotgun (WGS) entry which is preliminary data.</text>
</comment>
<evidence type="ECO:0000256" key="5">
    <source>
        <dbReference type="ARBA" id="ARBA00022500"/>
    </source>
</evidence>
<dbReference type="PANTHER" id="PTHR43693:SF1">
    <property type="entry name" value="PROTEIN PHOSPHATASE CHEZ"/>
    <property type="match status" value="1"/>
</dbReference>
<reference evidence="12 13" key="1">
    <citation type="submission" date="2018-02" db="EMBL/GenBank/DDBJ databases">
        <title>Draft Genome of Achromobacter spanius stain 6.</title>
        <authorList>
            <person name="Gunasekera T.S."/>
            <person name="Radwan O."/>
            <person name="Ruiz O.N."/>
        </authorList>
    </citation>
    <scope>NUCLEOTIDE SEQUENCE [LARGE SCALE GENOMIC DNA]</scope>
    <source>
        <strain evidence="12 13">6</strain>
    </source>
</reference>
<dbReference type="AlphaFoldDB" id="A0A2S5GMP7"/>
<dbReference type="PANTHER" id="PTHR43693">
    <property type="entry name" value="PROTEIN PHOSPHATASE CHEZ"/>
    <property type="match status" value="1"/>
</dbReference>
<dbReference type="SUPFAM" id="SSF75708">
    <property type="entry name" value="Chemotaxis phosphatase CheZ"/>
    <property type="match status" value="1"/>
</dbReference>
<dbReference type="OrthoDB" id="9773007at2"/>
<organism evidence="12 13">
    <name type="scientific">Achromobacter spanius</name>
    <dbReference type="NCBI Taxonomy" id="217203"/>
    <lineage>
        <taxon>Bacteria</taxon>
        <taxon>Pseudomonadati</taxon>
        <taxon>Pseudomonadota</taxon>
        <taxon>Betaproteobacteria</taxon>
        <taxon>Burkholderiales</taxon>
        <taxon>Alcaligenaceae</taxon>
        <taxon>Achromobacter</taxon>
    </lineage>
</organism>
<dbReference type="InterPro" id="IPR007439">
    <property type="entry name" value="Chemotax_Pase_CheZ"/>
</dbReference>
<comment type="similarity">
    <text evidence="2 10">Belongs to the CheZ family.</text>
</comment>
<evidence type="ECO:0000256" key="8">
    <source>
        <dbReference type="ARBA" id="ARBA00022912"/>
    </source>
</evidence>
<dbReference type="Proteomes" id="UP000239990">
    <property type="component" value="Unassembled WGS sequence"/>
</dbReference>
<evidence type="ECO:0000256" key="11">
    <source>
        <dbReference type="PIRSR" id="PIRSR002884-1"/>
    </source>
</evidence>
<dbReference type="NCBIfam" id="NF008368">
    <property type="entry name" value="PRK11166.1"/>
    <property type="match status" value="1"/>
</dbReference>
<proteinExistence type="inferred from homology"/>
<evidence type="ECO:0000256" key="6">
    <source>
        <dbReference type="ARBA" id="ARBA00022779"/>
    </source>
</evidence>
<keyword evidence="6 10" id="KW-0283">Flagellar rotation</keyword>
<dbReference type="InterPro" id="IPR050992">
    <property type="entry name" value="CheZ_family_phosphatases"/>
</dbReference>
<dbReference type="GO" id="GO:0009288">
    <property type="term" value="C:bacterial-type flagellum"/>
    <property type="evidence" value="ECO:0007669"/>
    <property type="project" value="InterPro"/>
</dbReference>
<dbReference type="Gene3D" id="1.20.5.590">
    <property type="entry name" value="Single helix bin"/>
    <property type="match status" value="1"/>
</dbReference>
<dbReference type="PIRSF" id="PIRSF002884">
    <property type="entry name" value="CheZ"/>
    <property type="match status" value="1"/>
</dbReference>
<dbReference type="Pfam" id="PF04344">
    <property type="entry name" value="CheZ"/>
    <property type="match status" value="1"/>
</dbReference>
<evidence type="ECO:0000313" key="12">
    <source>
        <dbReference type="EMBL" id="PPA74123.1"/>
    </source>
</evidence>
<gene>
    <name evidence="12" type="ORF">C4E15_22470</name>
</gene>
<dbReference type="GO" id="GO:0006935">
    <property type="term" value="P:chemotaxis"/>
    <property type="evidence" value="ECO:0007669"/>
    <property type="project" value="UniProtKB-KW"/>
</dbReference>
<comment type="function">
    <text evidence="10">Plays an important role in bacterial chemotaxis signal transduction pathway by accelerating the dephosphorylation of phosphorylated CheY (CheY-P).</text>
</comment>
<keyword evidence="5 10" id="KW-0145">Chemotaxis</keyword>
<comment type="subcellular location">
    <subcellularLocation>
        <location evidence="1 10">Cytoplasm</location>
    </subcellularLocation>
</comment>
<dbReference type="Gene3D" id="1.10.287.500">
    <property type="entry name" value="Helix hairpin bin"/>
    <property type="match status" value="1"/>
</dbReference>
<dbReference type="GO" id="GO:0005737">
    <property type="term" value="C:cytoplasm"/>
    <property type="evidence" value="ECO:0007669"/>
    <property type="project" value="UniProtKB-SubCell"/>
</dbReference>
<keyword evidence="8 10" id="KW-0904">Protein phosphatase</keyword>
<evidence type="ECO:0000256" key="1">
    <source>
        <dbReference type="ARBA" id="ARBA00004496"/>
    </source>
</evidence>
<evidence type="ECO:0000256" key="10">
    <source>
        <dbReference type="PIRNR" id="PIRNR002884"/>
    </source>
</evidence>
<dbReference type="GO" id="GO:0004721">
    <property type="term" value="F:phosphoprotein phosphatase activity"/>
    <property type="evidence" value="ECO:0007669"/>
    <property type="project" value="UniProtKB-KW"/>
</dbReference>
<accession>A0A2S5GMP7</accession>
<evidence type="ECO:0000313" key="13">
    <source>
        <dbReference type="Proteomes" id="UP000239990"/>
    </source>
</evidence>
<feature type="site" description="Enhances dephosphorylation of CheY-P" evidence="11">
    <location>
        <position position="146"/>
    </location>
</feature>